<dbReference type="Proteomes" id="UP000199223">
    <property type="component" value="Unassembled WGS sequence"/>
</dbReference>
<feature type="active site" evidence="6">
    <location>
        <position position="38"/>
    </location>
</feature>
<evidence type="ECO:0000256" key="2">
    <source>
        <dbReference type="ARBA" id="ARBA00009370"/>
    </source>
</evidence>
<dbReference type="InterPro" id="IPR019757">
    <property type="entry name" value="Pept_S26A_signal_pept_1_Lys-AS"/>
</dbReference>
<keyword evidence="4 7" id="KW-0645">Protease</keyword>
<dbReference type="GO" id="GO:0004252">
    <property type="term" value="F:serine-type endopeptidase activity"/>
    <property type="evidence" value="ECO:0007669"/>
    <property type="project" value="InterPro"/>
</dbReference>
<feature type="active site" evidence="6">
    <location>
        <position position="103"/>
    </location>
</feature>
<evidence type="ECO:0000256" key="3">
    <source>
        <dbReference type="ARBA" id="ARBA00013208"/>
    </source>
</evidence>
<protein>
    <recommendedName>
        <fullName evidence="3 7">Signal peptidase I</fullName>
        <ecNumber evidence="3 7">3.4.21.89</ecNumber>
    </recommendedName>
</protein>
<comment type="subcellular location">
    <subcellularLocation>
        <location evidence="8">Membrane</location>
        <topology evidence="8">Single-pass type II membrane protein</topology>
    </subcellularLocation>
</comment>
<dbReference type="STRING" id="856736.SAMN04488058_101471"/>
<dbReference type="GO" id="GO:0006465">
    <property type="term" value="P:signal peptide processing"/>
    <property type="evidence" value="ECO:0007669"/>
    <property type="project" value="InterPro"/>
</dbReference>
<dbReference type="AlphaFoldDB" id="A0A1H6T043"/>
<feature type="region of interest" description="Disordered" evidence="9">
    <location>
        <begin position="202"/>
        <end position="234"/>
    </location>
</feature>
<dbReference type="InterPro" id="IPR019533">
    <property type="entry name" value="Peptidase_S26"/>
</dbReference>
<dbReference type="CDD" id="cd06530">
    <property type="entry name" value="S26_SPase_I"/>
    <property type="match status" value="1"/>
</dbReference>
<keyword evidence="5 7" id="KW-0378">Hydrolase</keyword>
<dbReference type="InterPro" id="IPR019756">
    <property type="entry name" value="Pept_S26A_signal_pept_1_Ser-AS"/>
</dbReference>
<dbReference type="SUPFAM" id="SSF51306">
    <property type="entry name" value="LexA/Signal peptidase"/>
    <property type="match status" value="1"/>
</dbReference>
<dbReference type="PROSITE" id="PS00501">
    <property type="entry name" value="SPASE_I_1"/>
    <property type="match status" value="1"/>
</dbReference>
<comment type="similarity">
    <text evidence="2 8">Belongs to the peptidase S26 family.</text>
</comment>
<dbReference type="PRINTS" id="PR00727">
    <property type="entry name" value="LEADERPTASE"/>
</dbReference>
<dbReference type="InterPro" id="IPR036286">
    <property type="entry name" value="LexA/Signal_pep-like_sf"/>
</dbReference>
<dbReference type="NCBIfam" id="TIGR02227">
    <property type="entry name" value="sigpep_I_bact"/>
    <property type="match status" value="1"/>
</dbReference>
<proteinExistence type="inferred from homology"/>
<dbReference type="Gene3D" id="2.10.109.10">
    <property type="entry name" value="Umud Fragment, subunit A"/>
    <property type="match status" value="1"/>
</dbReference>
<dbReference type="PANTHER" id="PTHR43390:SF1">
    <property type="entry name" value="CHLOROPLAST PROCESSING PEPTIDASE"/>
    <property type="match status" value="1"/>
</dbReference>
<dbReference type="GO" id="GO:0016020">
    <property type="term" value="C:membrane"/>
    <property type="evidence" value="ECO:0007669"/>
    <property type="project" value="UniProtKB-SubCell"/>
</dbReference>
<evidence type="ECO:0000256" key="6">
    <source>
        <dbReference type="PIRSR" id="PIRSR600223-1"/>
    </source>
</evidence>
<evidence type="ECO:0000256" key="7">
    <source>
        <dbReference type="RuleBase" id="RU003993"/>
    </source>
</evidence>
<comment type="catalytic activity">
    <reaction evidence="1 7">
        <text>Cleavage of hydrophobic, N-terminal signal or leader sequences from secreted and periplasmic proteins.</text>
        <dbReference type="EC" id="3.4.21.89"/>
    </reaction>
</comment>
<dbReference type="RefSeq" id="WP_092262975.1">
    <property type="nucleotide sequence ID" value="NZ_FNZA01000001.1"/>
</dbReference>
<dbReference type="OrthoDB" id="9802919at2"/>
<name>A0A1H6T043_9DEIO</name>
<gene>
    <name evidence="11" type="ORF">SAMN04488058_101471</name>
</gene>
<dbReference type="GO" id="GO:0009003">
    <property type="term" value="F:signal peptidase activity"/>
    <property type="evidence" value="ECO:0007669"/>
    <property type="project" value="UniProtKB-EC"/>
</dbReference>
<evidence type="ECO:0000313" key="12">
    <source>
        <dbReference type="Proteomes" id="UP000199223"/>
    </source>
</evidence>
<keyword evidence="12" id="KW-1185">Reference proteome</keyword>
<dbReference type="InterPro" id="IPR000223">
    <property type="entry name" value="Pept_S26A_signal_pept_1"/>
</dbReference>
<dbReference type="PANTHER" id="PTHR43390">
    <property type="entry name" value="SIGNAL PEPTIDASE I"/>
    <property type="match status" value="1"/>
</dbReference>
<evidence type="ECO:0000259" key="10">
    <source>
        <dbReference type="Pfam" id="PF10502"/>
    </source>
</evidence>
<evidence type="ECO:0000256" key="5">
    <source>
        <dbReference type="ARBA" id="ARBA00022801"/>
    </source>
</evidence>
<evidence type="ECO:0000256" key="8">
    <source>
        <dbReference type="RuleBase" id="RU362042"/>
    </source>
</evidence>
<accession>A0A1H6T043</accession>
<dbReference type="PROSITE" id="PS00760">
    <property type="entry name" value="SPASE_I_2"/>
    <property type="match status" value="1"/>
</dbReference>
<evidence type="ECO:0000256" key="1">
    <source>
        <dbReference type="ARBA" id="ARBA00000677"/>
    </source>
</evidence>
<evidence type="ECO:0000256" key="9">
    <source>
        <dbReference type="SAM" id="MobiDB-lite"/>
    </source>
</evidence>
<evidence type="ECO:0000256" key="4">
    <source>
        <dbReference type="ARBA" id="ARBA00022670"/>
    </source>
</evidence>
<dbReference type="EC" id="3.4.21.89" evidence="3 7"/>
<sequence length="234" mass="25913">MRGGARLRRLWREWGAPLAWGLLITQFGASAVRVDGASMMPALRSGEWLALPKAEGWAHRLGAGGYARGDLVVFKPPRDFGAGWTNDFRSLTLPWRYRPYLIKRVVAVGGDVVQLRAGRLYLNGRAVDEPRTLNYWSRFCPDTASAVANTAPLKVPAGHYFVLGDNRSPGGSLDSRVFGPVPAWNVETRALASVWPLSRRAELSPSCDGEAQPERRARLGGPPEWNPRVLDRER</sequence>
<dbReference type="Pfam" id="PF10502">
    <property type="entry name" value="Peptidase_S26"/>
    <property type="match status" value="1"/>
</dbReference>
<dbReference type="EMBL" id="FNZA01000001">
    <property type="protein sequence ID" value="SEI73473.1"/>
    <property type="molecule type" value="Genomic_DNA"/>
</dbReference>
<reference evidence="12" key="1">
    <citation type="submission" date="2016-10" db="EMBL/GenBank/DDBJ databases">
        <authorList>
            <person name="Varghese N."/>
            <person name="Submissions S."/>
        </authorList>
    </citation>
    <scope>NUCLEOTIDE SEQUENCE [LARGE SCALE GENOMIC DNA]</scope>
    <source>
        <strain evidence="12">CGMCC 1.10218</strain>
    </source>
</reference>
<organism evidence="11 12">
    <name type="scientific">Deinococcus reticulitermitis</name>
    <dbReference type="NCBI Taxonomy" id="856736"/>
    <lineage>
        <taxon>Bacteria</taxon>
        <taxon>Thermotogati</taxon>
        <taxon>Deinococcota</taxon>
        <taxon>Deinococci</taxon>
        <taxon>Deinococcales</taxon>
        <taxon>Deinococcaceae</taxon>
        <taxon>Deinococcus</taxon>
    </lineage>
</organism>
<feature type="domain" description="Peptidase S26" evidence="10">
    <location>
        <begin position="18"/>
        <end position="195"/>
    </location>
</feature>
<evidence type="ECO:0000313" key="11">
    <source>
        <dbReference type="EMBL" id="SEI73473.1"/>
    </source>
</evidence>